<feature type="transmembrane region" description="Helical" evidence="1">
    <location>
        <begin position="37"/>
        <end position="56"/>
    </location>
</feature>
<name>A0ABT0XJ72_9BACI</name>
<comment type="caution">
    <text evidence="2">The sequence shown here is derived from an EMBL/GenBank/DDBJ whole genome shotgun (WGS) entry which is preliminary data.</text>
</comment>
<keyword evidence="1" id="KW-1133">Transmembrane helix</keyword>
<evidence type="ECO:0000256" key="1">
    <source>
        <dbReference type="SAM" id="Phobius"/>
    </source>
</evidence>
<keyword evidence="1" id="KW-0812">Transmembrane</keyword>
<evidence type="ECO:0000313" key="3">
    <source>
        <dbReference type="Proteomes" id="UP001203665"/>
    </source>
</evidence>
<accession>A0ABT0XJ72</accession>
<dbReference type="RefSeq" id="WP_251607379.1">
    <property type="nucleotide sequence ID" value="NZ_JAMQJY010000001.1"/>
</dbReference>
<dbReference type="Proteomes" id="UP001203665">
    <property type="component" value="Unassembled WGS sequence"/>
</dbReference>
<keyword evidence="1" id="KW-0472">Membrane</keyword>
<sequence>MLLLALGAEGNFLLSFFCLLVLWVASCFLLLPLVGGFLLFFFCLLVLWVLLAFLLLPLGAEGMFLGFFFWLLVLRLDSWLSSSTSWC</sequence>
<evidence type="ECO:0000313" key="2">
    <source>
        <dbReference type="EMBL" id="MCM2675941.1"/>
    </source>
</evidence>
<organism evidence="2 3">
    <name type="scientific">Alkalicoccobacillus plakortidis</name>
    <dbReference type="NCBI Taxonomy" id="444060"/>
    <lineage>
        <taxon>Bacteria</taxon>
        <taxon>Bacillati</taxon>
        <taxon>Bacillota</taxon>
        <taxon>Bacilli</taxon>
        <taxon>Bacillales</taxon>
        <taxon>Bacillaceae</taxon>
        <taxon>Alkalicoccobacillus</taxon>
    </lineage>
</organism>
<keyword evidence="3" id="KW-1185">Reference proteome</keyword>
<proteinExistence type="predicted"/>
<feature type="transmembrane region" description="Helical" evidence="1">
    <location>
        <begin position="12"/>
        <end position="31"/>
    </location>
</feature>
<reference evidence="2" key="1">
    <citation type="submission" date="2022-06" db="EMBL/GenBank/DDBJ databases">
        <title>Alkalicoccobacillus porphyridii sp. nov., isolated from a marine red alga, Porphyridium purpureum and reclassification of Shouchella plakortidis and Shouchella gibsonii as Alkalicoccobacillus plakortidis comb. nov. and Alkalicoccobacillus gibsonii comb. nov.</title>
        <authorList>
            <person name="Kim K.H."/>
            <person name="Lee J.K."/>
            <person name="Han D.M."/>
            <person name="Baek J.H."/>
            <person name="Jeon C.O."/>
        </authorList>
    </citation>
    <scope>NUCLEOTIDE SEQUENCE</scope>
    <source>
        <strain evidence="2">DSM 19153</strain>
    </source>
</reference>
<dbReference type="EMBL" id="JAMQJY010000001">
    <property type="protein sequence ID" value="MCM2675941.1"/>
    <property type="molecule type" value="Genomic_DNA"/>
</dbReference>
<feature type="transmembrane region" description="Helical" evidence="1">
    <location>
        <begin position="63"/>
        <end position="81"/>
    </location>
</feature>
<protein>
    <submittedName>
        <fullName evidence="2">Uncharacterized protein</fullName>
    </submittedName>
</protein>
<gene>
    <name evidence="2" type="ORF">NDM98_10835</name>
</gene>